<dbReference type="EMBL" id="OU963864">
    <property type="protein sequence ID" value="CAH0386851.1"/>
    <property type="molecule type" value="Genomic_DNA"/>
</dbReference>
<dbReference type="KEGG" id="btab:109043823"/>
<dbReference type="Proteomes" id="UP001152759">
    <property type="component" value="Chromosome 3"/>
</dbReference>
<sequence>MRFLHAIVVLIGIISTSTAYRDLDWYECMLQYQIYPRSFKDSDGDGIGDLRGIVEKLDYLVDLGVDAIWIQPFYQSPMRDLGYDVSDYRSPDPMFGSMTDLENLIKAVKERGLKLVIDFVPNHSSDEHEWFKLSQEGMAPYKDYYVWADGRIINESYTDVPNNWISLFEGSSAWAWNEKRRQYYYHVFSIKQPDLNYRNTALREEINNILRFWLELGVDGFRIDAPGWLMEAPHFRDEPLNPDGDKGFMALNHVYTMFQEENFDLIHEWRMVLEEFKNKDGHTRLLSVEDFSVPQFKAKYMGNSTYLMAQMPFNFMFEFKDYEENATNINDSIQSYLRTLPASGVPNWASESHDYTRIPTRFGAESVDAWNMLHLLLPGILNVYYGMELGLEDSFIRQDQRQDHIGRTQFDTTTRDTSRTPMPWDNTKNGGFTIAKKPWLPIHSNYVYKNVKSQLEDPESHLNTFKRLVKLRKTNVIRHGRFDTYVLSTWVFMYTRTLESETIAVIINLGTETEQICTNDVAQSLPAIMTVHTSSRNSDYKIGDEVTLSSTIGRPCSELRPKSGLVLSNSNANTYSRGCSILSSCAINLVVFVTGMSLSTRIIHSII</sequence>
<dbReference type="Gene3D" id="3.20.20.80">
    <property type="entry name" value="Glycosidases"/>
    <property type="match status" value="1"/>
</dbReference>
<evidence type="ECO:0000256" key="6">
    <source>
        <dbReference type="SAM" id="SignalP"/>
    </source>
</evidence>
<evidence type="ECO:0000313" key="9">
    <source>
        <dbReference type="Proteomes" id="UP001152759"/>
    </source>
</evidence>
<keyword evidence="6" id="KW-0732">Signal</keyword>
<feature type="signal peptide" evidence="6">
    <location>
        <begin position="1"/>
        <end position="19"/>
    </location>
</feature>
<protein>
    <recommendedName>
        <fullName evidence="3">alpha-glucosidase</fullName>
        <ecNumber evidence="3">3.2.1.20</ecNumber>
    </recommendedName>
</protein>
<dbReference type="InterPro" id="IPR045857">
    <property type="entry name" value="O16G_dom_2"/>
</dbReference>
<dbReference type="Pfam" id="PF00128">
    <property type="entry name" value="Alpha-amylase"/>
    <property type="match status" value="1"/>
</dbReference>
<name>A0A9P0AB29_BEMTA</name>
<accession>A0A9P0AB29</accession>
<keyword evidence="5" id="KW-0326">Glycosidase</keyword>
<evidence type="ECO:0000256" key="5">
    <source>
        <dbReference type="ARBA" id="ARBA00023295"/>
    </source>
</evidence>
<keyword evidence="9" id="KW-1185">Reference proteome</keyword>
<organism evidence="8 9">
    <name type="scientific">Bemisia tabaci</name>
    <name type="common">Sweetpotato whitefly</name>
    <name type="synonym">Aleurodes tabaci</name>
    <dbReference type="NCBI Taxonomy" id="7038"/>
    <lineage>
        <taxon>Eukaryota</taxon>
        <taxon>Metazoa</taxon>
        <taxon>Ecdysozoa</taxon>
        <taxon>Arthropoda</taxon>
        <taxon>Hexapoda</taxon>
        <taxon>Insecta</taxon>
        <taxon>Pterygota</taxon>
        <taxon>Neoptera</taxon>
        <taxon>Paraneoptera</taxon>
        <taxon>Hemiptera</taxon>
        <taxon>Sternorrhyncha</taxon>
        <taxon>Aleyrodoidea</taxon>
        <taxon>Aleyrodidae</taxon>
        <taxon>Aleyrodinae</taxon>
        <taxon>Bemisia</taxon>
    </lineage>
</organism>
<keyword evidence="5" id="KW-0378">Hydrolase</keyword>
<feature type="domain" description="Glycosyl hydrolase family 13 catalytic" evidence="7">
    <location>
        <begin position="33"/>
        <end position="419"/>
    </location>
</feature>
<dbReference type="SUPFAM" id="SSF51445">
    <property type="entry name" value="(Trans)glycosidases"/>
    <property type="match status" value="1"/>
</dbReference>
<dbReference type="PANTHER" id="PTHR10357:SF179">
    <property type="entry name" value="NEUTRAL AND BASIC AMINO ACID TRANSPORT PROTEIN RBAT"/>
    <property type="match status" value="1"/>
</dbReference>
<evidence type="ECO:0000256" key="4">
    <source>
        <dbReference type="ARBA" id="ARBA00023180"/>
    </source>
</evidence>
<dbReference type="Gene3D" id="3.90.400.10">
    <property type="entry name" value="Oligo-1,6-glucosidase, Domain 2"/>
    <property type="match status" value="1"/>
</dbReference>
<evidence type="ECO:0000256" key="3">
    <source>
        <dbReference type="ARBA" id="ARBA00012741"/>
    </source>
</evidence>
<comment type="similarity">
    <text evidence="2">Belongs to the glycosyl hydrolase 13 family.</text>
</comment>
<dbReference type="InterPro" id="IPR006047">
    <property type="entry name" value="GH13_cat_dom"/>
</dbReference>
<evidence type="ECO:0000259" key="7">
    <source>
        <dbReference type="SMART" id="SM00642"/>
    </source>
</evidence>
<proteinExistence type="inferred from homology"/>
<evidence type="ECO:0000313" key="8">
    <source>
        <dbReference type="EMBL" id="CAH0386851.1"/>
    </source>
</evidence>
<reference evidence="8" key="1">
    <citation type="submission" date="2021-12" db="EMBL/GenBank/DDBJ databases">
        <authorList>
            <person name="King R."/>
        </authorList>
    </citation>
    <scope>NUCLEOTIDE SEQUENCE</scope>
</reference>
<dbReference type="AlphaFoldDB" id="A0A9P0AB29"/>
<gene>
    <name evidence="8" type="ORF">BEMITA_LOCUS5917</name>
</gene>
<dbReference type="GO" id="GO:0004558">
    <property type="term" value="F:alpha-1,4-glucosidase activity"/>
    <property type="evidence" value="ECO:0007669"/>
    <property type="project" value="UniProtKB-EC"/>
</dbReference>
<keyword evidence="4" id="KW-0325">Glycoprotein</keyword>
<feature type="chain" id="PRO_5040168116" description="alpha-glucosidase" evidence="6">
    <location>
        <begin position="20"/>
        <end position="607"/>
    </location>
</feature>
<dbReference type="SMART" id="SM00642">
    <property type="entry name" value="Aamy"/>
    <property type="match status" value="1"/>
</dbReference>
<dbReference type="FunFam" id="3.90.400.10:FF:000001">
    <property type="entry name" value="Maltase A3, isoform A"/>
    <property type="match status" value="1"/>
</dbReference>
<dbReference type="PANTHER" id="PTHR10357">
    <property type="entry name" value="ALPHA-AMYLASE FAMILY MEMBER"/>
    <property type="match status" value="1"/>
</dbReference>
<evidence type="ECO:0000256" key="2">
    <source>
        <dbReference type="ARBA" id="ARBA00008061"/>
    </source>
</evidence>
<dbReference type="EC" id="3.2.1.20" evidence="3"/>
<comment type="catalytic activity">
    <reaction evidence="1">
        <text>Hydrolysis of terminal, non-reducing (1-&gt;4)-linked alpha-D-glucose residues with release of alpha-D-glucose.</text>
        <dbReference type="EC" id="3.2.1.20"/>
    </reaction>
</comment>
<dbReference type="InterPro" id="IPR017853">
    <property type="entry name" value="GH"/>
</dbReference>
<dbReference type="GO" id="GO:0005975">
    <property type="term" value="P:carbohydrate metabolic process"/>
    <property type="evidence" value="ECO:0007669"/>
    <property type="project" value="InterPro"/>
</dbReference>
<evidence type="ECO:0000256" key="1">
    <source>
        <dbReference type="ARBA" id="ARBA00001657"/>
    </source>
</evidence>